<accession>A0A3A1Y3Y8</accession>
<name>A0A3A1Y3Y8_9GAMM</name>
<evidence type="ECO:0000313" key="2">
    <source>
        <dbReference type="Proteomes" id="UP000265964"/>
    </source>
</evidence>
<evidence type="ECO:0000313" key="1">
    <source>
        <dbReference type="EMBL" id="RIY32019.1"/>
    </source>
</evidence>
<dbReference type="RefSeq" id="WP_222985701.1">
    <property type="nucleotide sequence ID" value="NZ_NRJF01000251.1"/>
</dbReference>
<keyword evidence="2" id="KW-1185">Reference proteome</keyword>
<comment type="caution">
    <text evidence="1">The sequence shown here is derived from an EMBL/GenBank/DDBJ whole genome shotgun (WGS) entry which is preliminary data.</text>
</comment>
<organism evidence="1 2">
    <name type="scientific">Psittacicella gerlachiana</name>
    <dbReference type="NCBI Taxonomy" id="2028574"/>
    <lineage>
        <taxon>Bacteria</taxon>
        <taxon>Pseudomonadati</taxon>
        <taxon>Pseudomonadota</taxon>
        <taxon>Gammaproteobacteria</taxon>
        <taxon>Pasteurellales</taxon>
        <taxon>Psittacicellaceae</taxon>
        <taxon>Psittacicella</taxon>
    </lineage>
</organism>
<sequence>AQDLELRIHEQEIRILAPTRLQFALKDWFQEQKNFTHLSSSGTEIKFSSLYLTKASKLQKLLRSRHLPWLWSQFLSSYCEQQQLLP</sequence>
<feature type="non-terminal residue" evidence="1">
    <location>
        <position position="1"/>
    </location>
</feature>
<dbReference type="AlphaFoldDB" id="A0A3A1Y3Y8"/>
<dbReference type="Proteomes" id="UP000265964">
    <property type="component" value="Unassembled WGS sequence"/>
</dbReference>
<gene>
    <name evidence="1" type="ORF">CKF59_07230</name>
</gene>
<protein>
    <submittedName>
        <fullName evidence="1">Uncharacterized protein</fullName>
    </submittedName>
</protein>
<reference evidence="1 2" key="1">
    <citation type="submission" date="2017-08" db="EMBL/GenBank/DDBJ databases">
        <title>Reclassification of Bisgaard taxon 37 and 44.</title>
        <authorList>
            <person name="Christensen H."/>
        </authorList>
    </citation>
    <scope>NUCLEOTIDE SEQUENCE [LARGE SCALE GENOMIC DNA]</scope>
    <source>
        <strain evidence="1 2">EEAB3T1</strain>
    </source>
</reference>
<dbReference type="EMBL" id="NRJF01000251">
    <property type="protein sequence ID" value="RIY32019.1"/>
    <property type="molecule type" value="Genomic_DNA"/>
</dbReference>
<proteinExistence type="predicted"/>